<proteinExistence type="predicted"/>
<protein>
    <submittedName>
        <fullName evidence="3">Phage major capsid protein</fullName>
    </submittedName>
</protein>
<name>A0A9D2F0P2_9FIRM</name>
<comment type="caution">
    <text evidence="3">The sequence shown here is derived from an EMBL/GenBank/DDBJ whole genome shotgun (WGS) entry which is preliminary data.</text>
</comment>
<dbReference type="SUPFAM" id="SSF49464">
    <property type="entry name" value="Carboxypeptidase regulatory domain-like"/>
    <property type="match status" value="1"/>
</dbReference>
<gene>
    <name evidence="3" type="ORF">H9810_00775</name>
</gene>
<dbReference type="InterPro" id="IPR008969">
    <property type="entry name" value="CarboxyPept-like_regulatory"/>
</dbReference>
<sequence>MAVNIVSRESAEALIHEQIMNTVFQDAPKSSILMQLGRKLPNMTSKQTRVPVLSMLPMAYWVGGDTGVKQTSRQQWENVYITAGELAVIVPIPEAVLADASFDIMGEVIPRVNESIGMKFDEAAIFGVDRPPEWQNDIITLARQAGNNVSGGITFDTILAQDGLFGKVEEAGYMVDGVIAAMRARAALRGIKDDASRPIFMPSMQDRTQYTLDGAPVYFPENGSFDATVAQMVAGNWRQLVWAMRQDIETKILDQAVIQDPATKEIVYNLAQQDMIALRVTFRAGFAVPNPATRLNEHRTLVPFAYIEPGTPATTYTATFTVKDSSGNIEGAQIDLNGSILRTDASGQAVFNLRNGEYPYVVKADGYRKQTGTVTINDGAQTPTITLVKSGS</sequence>
<dbReference type="Gene3D" id="3.30.2400.10">
    <property type="entry name" value="Major capsid protein gp5"/>
    <property type="match status" value="1"/>
</dbReference>
<reference evidence="3" key="1">
    <citation type="journal article" date="2021" name="PeerJ">
        <title>Extensive microbial diversity within the chicken gut microbiome revealed by metagenomics and culture.</title>
        <authorList>
            <person name="Gilroy R."/>
            <person name="Ravi A."/>
            <person name="Getino M."/>
            <person name="Pursley I."/>
            <person name="Horton D.L."/>
            <person name="Alikhan N.F."/>
            <person name="Baker D."/>
            <person name="Gharbi K."/>
            <person name="Hall N."/>
            <person name="Watson M."/>
            <person name="Adriaenssens E.M."/>
            <person name="Foster-Nyarko E."/>
            <person name="Jarju S."/>
            <person name="Secka A."/>
            <person name="Antonio M."/>
            <person name="Oren A."/>
            <person name="Chaudhuri R.R."/>
            <person name="La Ragione R."/>
            <person name="Hildebrand F."/>
            <person name="Pallen M.J."/>
        </authorList>
    </citation>
    <scope>NUCLEOTIDE SEQUENCE</scope>
    <source>
        <strain evidence="3">3436</strain>
    </source>
</reference>
<reference evidence="3" key="2">
    <citation type="submission" date="2021-04" db="EMBL/GenBank/DDBJ databases">
        <authorList>
            <person name="Gilroy R."/>
        </authorList>
    </citation>
    <scope>NUCLEOTIDE SEQUENCE</scope>
    <source>
        <strain evidence="3">3436</strain>
    </source>
</reference>
<accession>A0A9D2F0P2</accession>
<dbReference type="EMBL" id="DXBO01000015">
    <property type="protein sequence ID" value="HIZ47238.1"/>
    <property type="molecule type" value="Genomic_DNA"/>
</dbReference>
<dbReference type="Gene3D" id="3.30.2320.10">
    <property type="entry name" value="hypothetical protein PF0899 domain"/>
    <property type="match status" value="1"/>
</dbReference>
<organism evidence="3 4">
    <name type="scientific">Candidatus Gemmiger excrementavium</name>
    <dbReference type="NCBI Taxonomy" id="2838608"/>
    <lineage>
        <taxon>Bacteria</taxon>
        <taxon>Bacillati</taxon>
        <taxon>Bacillota</taxon>
        <taxon>Clostridia</taxon>
        <taxon>Eubacteriales</taxon>
        <taxon>Gemmiger</taxon>
    </lineage>
</organism>
<dbReference type="InterPro" id="IPR024455">
    <property type="entry name" value="Phage_capsid"/>
</dbReference>
<dbReference type="SUPFAM" id="SSF56563">
    <property type="entry name" value="Major capsid protein gp5"/>
    <property type="match status" value="1"/>
</dbReference>
<evidence type="ECO:0000256" key="1">
    <source>
        <dbReference type="ARBA" id="ARBA00004328"/>
    </source>
</evidence>
<dbReference type="Gene3D" id="2.60.40.1120">
    <property type="entry name" value="Carboxypeptidase-like, regulatory domain"/>
    <property type="match status" value="1"/>
</dbReference>
<dbReference type="AlphaFoldDB" id="A0A9D2F0P2"/>
<evidence type="ECO:0000259" key="2">
    <source>
        <dbReference type="Pfam" id="PF05065"/>
    </source>
</evidence>
<dbReference type="NCBIfam" id="TIGR01554">
    <property type="entry name" value="major_cap_HK97"/>
    <property type="match status" value="1"/>
</dbReference>
<dbReference type="Pfam" id="PF05065">
    <property type="entry name" value="Phage_capsid"/>
    <property type="match status" value="1"/>
</dbReference>
<evidence type="ECO:0000313" key="3">
    <source>
        <dbReference type="EMBL" id="HIZ47238.1"/>
    </source>
</evidence>
<dbReference type="InterPro" id="IPR054612">
    <property type="entry name" value="Phage_capsid-like_C"/>
</dbReference>
<dbReference type="Proteomes" id="UP000824031">
    <property type="component" value="Unassembled WGS sequence"/>
</dbReference>
<comment type="subcellular location">
    <subcellularLocation>
        <location evidence="1">Virion</location>
    </subcellularLocation>
</comment>
<feature type="domain" description="Phage capsid-like C-terminal" evidence="2">
    <location>
        <begin position="14"/>
        <end position="292"/>
    </location>
</feature>
<evidence type="ECO:0000313" key="4">
    <source>
        <dbReference type="Proteomes" id="UP000824031"/>
    </source>
</evidence>